<reference evidence="1 2" key="1">
    <citation type="journal article" date="2013" name="Antonie Van Leeuwenhoek">
        <title>Echinimonas agarilytica gen. nov., sp. nov., a new gammaproteobacterium isolated from the sea urchin Strongylocentrotus intermedius.</title>
        <authorList>
            <person name="Nedashkovskaya O.I."/>
            <person name="Stenkova A.M."/>
            <person name="Zhukova N.V."/>
            <person name="Van Trappen S."/>
            <person name="Lee J.S."/>
            <person name="Kim S.B."/>
        </authorList>
    </citation>
    <scope>NUCLEOTIDE SEQUENCE [LARGE SCALE GENOMIC DNA]</scope>
    <source>
        <strain evidence="1 2">KMM 6351</strain>
    </source>
</reference>
<dbReference type="EMBL" id="JAMQGP010000002">
    <property type="protein sequence ID" value="MCM2679180.1"/>
    <property type="molecule type" value="Genomic_DNA"/>
</dbReference>
<organism evidence="1 2">
    <name type="scientific">Echinimonas agarilytica</name>
    <dbReference type="NCBI Taxonomy" id="1215918"/>
    <lineage>
        <taxon>Bacteria</taxon>
        <taxon>Pseudomonadati</taxon>
        <taxon>Pseudomonadota</taxon>
        <taxon>Gammaproteobacteria</taxon>
        <taxon>Alteromonadales</taxon>
        <taxon>Echinimonadaceae</taxon>
        <taxon>Echinimonas</taxon>
    </lineage>
</organism>
<name>A0AA42B6X2_9GAMM</name>
<evidence type="ECO:0000313" key="1">
    <source>
        <dbReference type="EMBL" id="MCM2679180.1"/>
    </source>
</evidence>
<proteinExistence type="predicted"/>
<accession>A0AA42B6X2</accession>
<dbReference type="RefSeq" id="WP_251260540.1">
    <property type="nucleotide sequence ID" value="NZ_JAMQGP010000002.1"/>
</dbReference>
<keyword evidence="2" id="KW-1185">Reference proteome</keyword>
<comment type="caution">
    <text evidence="1">The sequence shown here is derived from an EMBL/GenBank/DDBJ whole genome shotgun (WGS) entry which is preliminary data.</text>
</comment>
<protein>
    <submittedName>
        <fullName evidence="1">Uncharacterized protein</fullName>
    </submittedName>
</protein>
<evidence type="ECO:0000313" key="2">
    <source>
        <dbReference type="Proteomes" id="UP001165393"/>
    </source>
</evidence>
<dbReference type="AlphaFoldDB" id="A0AA42B6X2"/>
<sequence>MLIVVLFSANLFAGDIYIEKDNKGNPLLVVSVQNELVTEKISIGKLSSKANTSPLAVLNDFYYWAYRNDIKQLMSLFSKTDGSYIRLENKAQDGKSPYNNFSKLTDVNVNEQFSWGTYSIYSVTWIVGSKNYQWLDAINCNKGTCTYSDFLLRFTPLESAVSHVISGKNNSLPVDKSKLKKFTAFPKRSTSNPLEVSYTFESDVFSLSSEDEMRKDFVLNLYFRALKKAQEAPEKKVDVKRYWNISGESEFIPSYSYSNGNIRVQDYQLRAFDLRFSSYEDVNVLGRIPSAESDFYLCKGRLAEGQSELFFVPVLDNKIFVPTKPNVIWNFINTIEFAAHINTASYL</sequence>
<gene>
    <name evidence="1" type="ORF">NAF29_05750</name>
</gene>
<dbReference type="Proteomes" id="UP001165393">
    <property type="component" value="Unassembled WGS sequence"/>
</dbReference>